<dbReference type="EMBL" id="MTSL01000203">
    <property type="protein sequence ID" value="PJF16905.1"/>
    <property type="molecule type" value="Genomic_DNA"/>
</dbReference>
<protein>
    <recommendedName>
        <fullName evidence="7">GS catalytic domain-containing protein</fullName>
    </recommendedName>
</protein>
<keyword evidence="4" id="KW-0067">ATP-binding</keyword>
<dbReference type="Proteomes" id="UP000240830">
    <property type="component" value="Unassembled WGS sequence"/>
</dbReference>
<dbReference type="SUPFAM" id="SSF55931">
    <property type="entry name" value="Glutamine synthetase/guanido kinase"/>
    <property type="match status" value="1"/>
</dbReference>
<name>A0A2H9TGQ9_9FUNG</name>
<dbReference type="InterPro" id="IPR008146">
    <property type="entry name" value="Gln_synth_cat_dom"/>
</dbReference>
<evidence type="ECO:0000313" key="9">
    <source>
        <dbReference type="Proteomes" id="UP000240830"/>
    </source>
</evidence>
<dbReference type="OrthoDB" id="77835at2759"/>
<proteinExistence type="inferred from homology"/>
<dbReference type="STRING" id="1246581.A0A2H9TGQ9"/>
<keyword evidence="9" id="KW-1185">Reference proteome</keyword>
<accession>A0A2H9TGQ9</accession>
<gene>
    <name evidence="8" type="ORF">PSACC_03280</name>
</gene>
<evidence type="ECO:0000256" key="2">
    <source>
        <dbReference type="ARBA" id="ARBA00022598"/>
    </source>
</evidence>
<dbReference type="FunFam" id="3.30.590.10:FF:000005">
    <property type="entry name" value="Probable glutamine synthetase"/>
    <property type="match status" value="1"/>
</dbReference>
<comment type="caution">
    <text evidence="8">The sequence shown here is derived from an EMBL/GenBank/DDBJ whole genome shotgun (WGS) entry which is preliminary data.</text>
</comment>
<dbReference type="PROSITE" id="PS51987">
    <property type="entry name" value="GS_CATALYTIC"/>
    <property type="match status" value="1"/>
</dbReference>
<evidence type="ECO:0000256" key="5">
    <source>
        <dbReference type="PROSITE-ProRule" id="PRU01331"/>
    </source>
</evidence>
<dbReference type="GO" id="GO:0004356">
    <property type="term" value="F:glutamine synthetase activity"/>
    <property type="evidence" value="ECO:0007669"/>
    <property type="project" value="InterPro"/>
</dbReference>
<comment type="similarity">
    <text evidence="1 5 6">Belongs to the glutamine synthetase family.</text>
</comment>
<dbReference type="PANTHER" id="PTHR43785:SF12">
    <property type="entry name" value="TYPE-1 GLUTAMINE SYNTHETASE 2"/>
    <property type="match status" value="1"/>
</dbReference>
<evidence type="ECO:0000259" key="7">
    <source>
        <dbReference type="PROSITE" id="PS51987"/>
    </source>
</evidence>
<keyword evidence="2" id="KW-0436">Ligase</keyword>
<organism evidence="8 9">
    <name type="scientific">Paramicrosporidium saccamoebae</name>
    <dbReference type="NCBI Taxonomy" id="1246581"/>
    <lineage>
        <taxon>Eukaryota</taxon>
        <taxon>Fungi</taxon>
        <taxon>Fungi incertae sedis</taxon>
        <taxon>Cryptomycota</taxon>
        <taxon>Cryptomycota incertae sedis</taxon>
        <taxon>Paramicrosporidium</taxon>
    </lineage>
</organism>
<keyword evidence="3" id="KW-0547">Nucleotide-binding</keyword>
<evidence type="ECO:0000256" key="3">
    <source>
        <dbReference type="ARBA" id="ARBA00022741"/>
    </source>
</evidence>
<reference evidence="8 9" key="1">
    <citation type="submission" date="2016-10" db="EMBL/GenBank/DDBJ databases">
        <title>The genome of Paramicrosporidium saccamoebae is the missing link in understanding Cryptomycota and Microsporidia evolution.</title>
        <authorList>
            <person name="Quandt C.A."/>
            <person name="Beaudet D."/>
            <person name="Corsaro D."/>
            <person name="Michel R."/>
            <person name="Corradi N."/>
            <person name="James T."/>
        </authorList>
    </citation>
    <scope>NUCLEOTIDE SEQUENCE [LARGE SCALE GENOMIC DNA]</scope>
    <source>
        <strain evidence="8 9">KSL3</strain>
    </source>
</reference>
<dbReference type="Gene3D" id="3.30.590.10">
    <property type="entry name" value="Glutamine synthetase/guanido kinase, catalytic domain"/>
    <property type="match status" value="1"/>
</dbReference>
<feature type="domain" description="GS catalytic" evidence="7">
    <location>
        <begin position="78"/>
        <end position="427"/>
    </location>
</feature>
<dbReference type="GO" id="GO:0006576">
    <property type="term" value="P:biogenic amine metabolic process"/>
    <property type="evidence" value="ECO:0007669"/>
    <property type="project" value="UniProtKB-ARBA"/>
</dbReference>
<dbReference type="InterPro" id="IPR014746">
    <property type="entry name" value="Gln_synth/guanido_kin_cat_dom"/>
</dbReference>
<evidence type="ECO:0000256" key="1">
    <source>
        <dbReference type="ARBA" id="ARBA00009897"/>
    </source>
</evidence>
<evidence type="ECO:0000256" key="6">
    <source>
        <dbReference type="RuleBase" id="RU000384"/>
    </source>
</evidence>
<evidence type="ECO:0000313" key="8">
    <source>
        <dbReference type="EMBL" id="PJF16905.1"/>
    </source>
</evidence>
<dbReference type="Pfam" id="PF00120">
    <property type="entry name" value="Gln-synt_C"/>
    <property type="match status" value="1"/>
</dbReference>
<dbReference type="PANTHER" id="PTHR43785">
    <property type="entry name" value="GAMMA-GLUTAMYLPUTRESCINE SYNTHETASE"/>
    <property type="match status" value="1"/>
</dbReference>
<dbReference type="GO" id="GO:0005524">
    <property type="term" value="F:ATP binding"/>
    <property type="evidence" value="ECO:0007669"/>
    <property type="project" value="UniProtKB-KW"/>
</dbReference>
<sequence>MDAVYSSTTLCRSIAAMNVNELKTLGSSHTAGYPDVIARVDLDSGRSLSLAPNHNLDNLKVYLMDFLDQDKNPLSFCPRSTLKSILKKLSSDHAISVSCGFELEWYNYKGQSSEMINSPGGVHDKTISRGMFGYSMLRPFCNPEYMSAILNHSKASGLEIDCFHTETGPGVYEVALKYKSALQAADECQLFKHIVKTTAYHHGMTASFMAKPWNGFPGCGGHIHVSLNDSNGKNVFSHMDTDGLPKLMKPFIAGILKCLPDLMPFMAPNINSYKRLDIRYWAPVLIGWGSDNRLAAVRVILCKNHPDTNRIEVRVPGADLNSYFALSAILAAGLYGIENDLSLGPELDSSALLSGDNLANVLKDKGYQSLPTTLLEATMRMSAPESMARKLFPSGLIEHFGMTRLHEIKTYEAHITDWERERYLELA</sequence>
<dbReference type="SMART" id="SM01230">
    <property type="entry name" value="Gln-synt_C"/>
    <property type="match status" value="1"/>
</dbReference>
<dbReference type="AlphaFoldDB" id="A0A2H9TGQ9"/>
<evidence type="ECO:0000256" key="4">
    <source>
        <dbReference type="ARBA" id="ARBA00022840"/>
    </source>
</evidence>